<organism evidence="5 6">
    <name type="scientific">Symbiodinium pilosum</name>
    <name type="common">Dinoflagellate</name>
    <dbReference type="NCBI Taxonomy" id="2952"/>
    <lineage>
        <taxon>Eukaryota</taxon>
        <taxon>Sar</taxon>
        <taxon>Alveolata</taxon>
        <taxon>Dinophyceae</taxon>
        <taxon>Suessiales</taxon>
        <taxon>Symbiodiniaceae</taxon>
        <taxon>Symbiodinium</taxon>
    </lineage>
</organism>
<dbReference type="InterPro" id="IPR006035">
    <property type="entry name" value="Ureohydrolase"/>
</dbReference>
<dbReference type="EMBL" id="CAJNIZ010000322">
    <property type="protein sequence ID" value="CAE7158927.1"/>
    <property type="molecule type" value="Genomic_DNA"/>
</dbReference>
<dbReference type="PANTHER" id="PTHR43782:SF3">
    <property type="entry name" value="ARGINASE"/>
    <property type="match status" value="1"/>
</dbReference>
<protein>
    <submittedName>
        <fullName evidence="5">Arg protein</fullName>
    </submittedName>
</protein>
<dbReference type="Pfam" id="PF00491">
    <property type="entry name" value="Arginase"/>
    <property type="match status" value="1"/>
</dbReference>
<keyword evidence="6" id="KW-1185">Reference proteome</keyword>
<dbReference type="GO" id="GO:0005737">
    <property type="term" value="C:cytoplasm"/>
    <property type="evidence" value="ECO:0007669"/>
    <property type="project" value="TreeGrafter"/>
</dbReference>
<name>A0A812IQK2_SYMPI</name>
<evidence type="ECO:0000256" key="1">
    <source>
        <dbReference type="ARBA" id="ARBA00022723"/>
    </source>
</evidence>
<evidence type="ECO:0000256" key="2">
    <source>
        <dbReference type="ARBA" id="ARBA00022801"/>
    </source>
</evidence>
<keyword evidence="3" id="KW-0464">Manganese</keyword>
<dbReference type="Gene3D" id="3.40.800.10">
    <property type="entry name" value="Ureohydrolase domain"/>
    <property type="match status" value="1"/>
</dbReference>
<dbReference type="SUPFAM" id="SSF52768">
    <property type="entry name" value="Arginase/deacetylase"/>
    <property type="match status" value="1"/>
</dbReference>
<dbReference type="PROSITE" id="PS51409">
    <property type="entry name" value="ARGINASE_2"/>
    <property type="match status" value="1"/>
</dbReference>
<dbReference type="PRINTS" id="PR00116">
    <property type="entry name" value="ARGINASE"/>
</dbReference>
<gene>
    <name evidence="5" type="primary">arg</name>
    <name evidence="5" type="ORF">SPIL2461_LOCUS429</name>
</gene>
<dbReference type="Proteomes" id="UP000649617">
    <property type="component" value="Unassembled WGS sequence"/>
</dbReference>
<dbReference type="PANTHER" id="PTHR43782">
    <property type="entry name" value="ARGINASE"/>
    <property type="match status" value="1"/>
</dbReference>
<reference evidence="5" key="1">
    <citation type="submission" date="2021-02" db="EMBL/GenBank/DDBJ databases">
        <authorList>
            <person name="Dougan E. K."/>
            <person name="Rhodes N."/>
            <person name="Thang M."/>
            <person name="Chan C."/>
        </authorList>
    </citation>
    <scope>NUCLEOTIDE SEQUENCE</scope>
</reference>
<keyword evidence="1" id="KW-0479">Metal-binding</keyword>
<evidence type="ECO:0000256" key="4">
    <source>
        <dbReference type="PROSITE-ProRule" id="PRU00742"/>
    </source>
</evidence>
<dbReference type="AlphaFoldDB" id="A0A812IQK2"/>
<dbReference type="OrthoDB" id="9992747at2759"/>
<evidence type="ECO:0000313" key="6">
    <source>
        <dbReference type="Proteomes" id="UP000649617"/>
    </source>
</evidence>
<dbReference type="GO" id="GO:0004053">
    <property type="term" value="F:arginase activity"/>
    <property type="evidence" value="ECO:0007669"/>
    <property type="project" value="TreeGrafter"/>
</dbReference>
<comment type="similarity">
    <text evidence="4">Belongs to the arginase family.</text>
</comment>
<keyword evidence="2" id="KW-0378">Hydrolase</keyword>
<sequence length="169" mass="18345">MSLRAALGEGPRGLQAPFEALRPERLVLLGARDLDPAEEQYVQHHQVRRLTTQDLQSNPTEAVRVLKEVAGPTGVLHIHLDLDVMDPSSFPHVNVPTPQGLLPAELLNLLRDLGSAFDGRLCGTTVTELRLREEALSPSPASAKELLSSLLGPEGLDLAGQVSNWQRAE</sequence>
<dbReference type="InterPro" id="IPR023696">
    <property type="entry name" value="Ureohydrolase_dom_sf"/>
</dbReference>
<dbReference type="GO" id="GO:0030145">
    <property type="term" value="F:manganese ion binding"/>
    <property type="evidence" value="ECO:0007669"/>
    <property type="project" value="TreeGrafter"/>
</dbReference>
<proteinExistence type="inferred from homology"/>
<comment type="caution">
    <text evidence="5">The sequence shown here is derived from an EMBL/GenBank/DDBJ whole genome shotgun (WGS) entry which is preliminary data.</text>
</comment>
<evidence type="ECO:0000313" key="5">
    <source>
        <dbReference type="EMBL" id="CAE7158927.1"/>
    </source>
</evidence>
<accession>A0A812IQK2</accession>
<evidence type="ECO:0000256" key="3">
    <source>
        <dbReference type="ARBA" id="ARBA00023211"/>
    </source>
</evidence>